<evidence type="ECO:0000313" key="1">
    <source>
        <dbReference type="EMBL" id="EYC25855.1"/>
    </source>
</evidence>
<sequence>MWKLFSLSRRSLLKGYLYRRLVLVCKVQATTTTYSRYIVDTAVLSASVGSLWQFPLSKSKCGFVLSILSHSTKLYKDVQLVSPASFHRIQRLPIFDLGIFYAQTY</sequence>
<comment type="caution">
    <text evidence="1">The sequence shown here is derived from an EMBL/GenBank/DDBJ whole genome shotgun (WGS) entry which is preliminary data.</text>
</comment>
<keyword evidence="2" id="KW-1185">Reference proteome</keyword>
<dbReference type="AlphaFoldDB" id="A0A016VEK0"/>
<dbReference type="Proteomes" id="UP000024635">
    <property type="component" value="Unassembled WGS sequence"/>
</dbReference>
<protein>
    <submittedName>
        <fullName evidence="1">Uncharacterized protein</fullName>
    </submittedName>
</protein>
<accession>A0A016VEK0</accession>
<organism evidence="1 2">
    <name type="scientific">Ancylostoma ceylanicum</name>
    <dbReference type="NCBI Taxonomy" id="53326"/>
    <lineage>
        <taxon>Eukaryota</taxon>
        <taxon>Metazoa</taxon>
        <taxon>Ecdysozoa</taxon>
        <taxon>Nematoda</taxon>
        <taxon>Chromadorea</taxon>
        <taxon>Rhabditida</taxon>
        <taxon>Rhabditina</taxon>
        <taxon>Rhabditomorpha</taxon>
        <taxon>Strongyloidea</taxon>
        <taxon>Ancylostomatidae</taxon>
        <taxon>Ancylostomatinae</taxon>
        <taxon>Ancylostoma</taxon>
    </lineage>
</organism>
<name>A0A016VEK0_9BILA</name>
<dbReference type="EMBL" id="JARK01001347">
    <property type="protein sequence ID" value="EYC25855.1"/>
    <property type="molecule type" value="Genomic_DNA"/>
</dbReference>
<evidence type="ECO:0000313" key="2">
    <source>
        <dbReference type="Proteomes" id="UP000024635"/>
    </source>
</evidence>
<gene>
    <name evidence="1" type="primary">Acey_s0011.g1425</name>
    <name evidence="1" type="ORF">Y032_0011g1425</name>
</gene>
<proteinExistence type="predicted"/>
<reference evidence="2" key="1">
    <citation type="journal article" date="2015" name="Nat. Genet.">
        <title>The genome and transcriptome of the zoonotic hookworm Ancylostoma ceylanicum identify infection-specific gene families.</title>
        <authorList>
            <person name="Schwarz E.M."/>
            <person name="Hu Y."/>
            <person name="Antoshechkin I."/>
            <person name="Miller M.M."/>
            <person name="Sternberg P.W."/>
            <person name="Aroian R.V."/>
        </authorList>
    </citation>
    <scope>NUCLEOTIDE SEQUENCE</scope>
    <source>
        <strain evidence="2">HY135</strain>
    </source>
</reference>